<dbReference type="InterPro" id="IPR016181">
    <property type="entry name" value="Acyl_CoA_acyltransferase"/>
</dbReference>
<gene>
    <name evidence="2" type="ORF">W822_18415</name>
</gene>
<evidence type="ECO:0000313" key="3">
    <source>
        <dbReference type="Proteomes" id="UP000018733"/>
    </source>
</evidence>
<dbReference type="PATRIC" id="fig|1424334.3.peg.3697"/>
<dbReference type="EMBL" id="AYXT01000012">
    <property type="protein sequence ID" value="ETF01235.1"/>
    <property type="molecule type" value="Genomic_DNA"/>
</dbReference>
<protein>
    <submittedName>
        <fullName evidence="2">Acetyltransferase</fullName>
    </submittedName>
</protein>
<keyword evidence="3" id="KW-1185">Reference proteome</keyword>
<evidence type="ECO:0000313" key="2">
    <source>
        <dbReference type="EMBL" id="ETF01235.1"/>
    </source>
</evidence>
<sequence>MCIRPLGPDDVPRMVALQAEVYPSGLHESAQVLSSKISAVPAGWTSLAATQGEHLCAYALGYPWRADLQPRWNHLLARHHDCDVLYVHDVAVSVAWAGKGIARSLVSQLLLQGARFGLDRAILIAVEGAQGYWSRHGFVAADAGQVDPAFGSEAVLMSRRLDPISPEPLARQ</sequence>
<dbReference type="Pfam" id="PF00583">
    <property type="entry name" value="Acetyltransf_1"/>
    <property type="match status" value="1"/>
</dbReference>
<comment type="caution">
    <text evidence="2">The sequence shown here is derived from an EMBL/GenBank/DDBJ whole genome shotgun (WGS) entry which is preliminary data.</text>
</comment>
<name>V8QPI9_9BURK</name>
<proteinExistence type="predicted"/>
<keyword evidence="2" id="KW-0808">Transferase</keyword>
<dbReference type="GO" id="GO:0016747">
    <property type="term" value="F:acyltransferase activity, transferring groups other than amino-acyl groups"/>
    <property type="evidence" value="ECO:0007669"/>
    <property type="project" value="InterPro"/>
</dbReference>
<dbReference type="eggNOG" id="COG0456">
    <property type="taxonomic scope" value="Bacteria"/>
</dbReference>
<dbReference type="STRING" id="1424334.W822_18415"/>
<feature type="domain" description="N-acetyltransferase" evidence="1">
    <location>
        <begin position="1"/>
        <end position="162"/>
    </location>
</feature>
<dbReference type="InterPro" id="IPR000182">
    <property type="entry name" value="GNAT_dom"/>
</dbReference>
<dbReference type="Proteomes" id="UP000018733">
    <property type="component" value="Unassembled WGS sequence"/>
</dbReference>
<evidence type="ECO:0000259" key="1">
    <source>
        <dbReference type="PROSITE" id="PS51186"/>
    </source>
</evidence>
<dbReference type="SUPFAM" id="SSF55729">
    <property type="entry name" value="Acyl-CoA N-acyltransferases (Nat)"/>
    <property type="match status" value="1"/>
</dbReference>
<accession>V8QPI9</accession>
<dbReference type="Gene3D" id="3.40.630.30">
    <property type="match status" value="1"/>
</dbReference>
<dbReference type="CDD" id="cd04301">
    <property type="entry name" value="NAT_SF"/>
    <property type="match status" value="1"/>
</dbReference>
<dbReference type="PROSITE" id="PS51186">
    <property type="entry name" value="GNAT"/>
    <property type="match status" value="1"/>
</dbReference>
<reference evidence="2 3" key="1">
    <citation type="journal article" date="2014" name="Genome Announc.">
        <title>Draft Genome Sequence of Advenella kashmirensis Strain W13003, a Polycyclic Aromatic Hydrocarbon-Degrading Bacterium.</title>
        <authorList>
            <person name="Wang X."/>
            <person name="Jin D."/>
            <person name="Zhou L."/>
            <person name="Wu L."/>
            <person name="An W."/>
            <person name="Zhao L."/>
        </authorList>
    </citation>
    <scope>NUCLEOTIDE SEQUENCE [LARGE SCALE GENOMIC DNA]</scope>
    <source>
        <strain evidence="2 3">W13003</strain>
    </source>
</reference>
<organism evidence="2 3">
    <name type="scientific">Advenella kashmirensis W13003</name>
    <dbReference type="NCBI Taxonomy" id="1424334"/>
    <lineage>
        <taxon>Bacteria</taxon>
        <taxon>Pseudomonadati</taxon>
        <taxon>Pseudomonadota</taxon>
        <taxon>Betaproteobacteria</taxon>
        <taxon>Burkholderiales</taxon>
        <taxon>Alcaligenaceae</taxon>
    </lineage>
</organism>
<dbReference type="AlphaFoldDB" id="V8QPI9"/>
<dbReference type="HOGENOM" id="CLU_099842_0_0_4"/>